<dbReference type="AlphaFoldDB" id="A0A0F7GX91"/>
<evidence type="ECO:0000313" key="1">
    <source>
        <dbReference type="EMBL" id="AKG62325.1"/>
    </source>
</evidence>
<reference evidence="1" key="1">
    <citation type="journal article" date="2015" name="BMC Plant Biol.">
        <title>NDH expression marks major transitions in plant evolution and reveals coordinate intracellular gene loss.</title>
        <authorList>
            <person name="Ruhlman T.A."/>
            <person name="Chang W.J."/>
            <person name="Chen J.J."/>
            <person name="Huang Y.T."/>
            <person name="Chan M.T."/>
            <person name="Zhang J."/>
            <person name="Liao D.C."/>
            <person name="Blazier J.C."/>
            <person name="Jin X."/>
            <person name="Shih M.C."/>
            <person name="Jansen R.K."/>
            <person name="Lin C.S."/>
        </authorList>
    </citation>
    <scope>NUCLEOTIDE SEQUENCE</scope>
</reference>
<accession>A0A0F7GX91</accession>
<dbReference type="GO" id="GO:0009507">
    <property type="term" value="C:chloroplast"/>
    <property type="evidence" value="ECO:0007669"/>
    <property type="project" value="TreeGrafter"/>
</dbReference>
<dbReference type="EMBL" id="KM584225">
    <property type="protein sequence ID" value="AKG62325.1"/>
    <property type="molecule type" value="mRNA"/>
</dbReference>
<dbReference type="PANTHER" id="PTHR37764:SF1">
    <property type="entry name" value="KETOSE_ALDOSE ISOMERASE, PUTATIVE (MOG1_PSBP_DUF1795-LIKE PHOTOSYSTEM II REACTION CENTER PSBP FAMILY PROTEIN)-RELATED"/>
    <property type="match status" value="1"/>
</dbReference>
<organism evidence="1">
    <name type="scientific">Goodyera fumata</name>
    <dbReference type="NCBI Taxonomy" id="1390594"/>
    <lineage>
        <taxon>Eukaryota</taxon>
        <taxon>Viridiplantae</taxon>
        <taxon>Streptophyta</taxon>
        <taxon>Embryophyta</taxon>
        <taxon>Tracheophyta</taxon>
        <taxon>Spermatophyta</taxon>
        <taxon>Magnoliopsida</taxon>
        <taxon>Liliopsida</taxon>
        <taxon>Asparagales</taxon>
        <taxon>Orchidaceae</taxon>
        <taxon>Orchidoideae</taxon>
        <taxon>Cranichideae</taxon>
        <taxon>Goodyerinae</taxon>
        <taxon>Goodyera</taxon>
    </lineage>
</organism>
<proteinExistence type="evidence at transcript level"/>
<gene>
    <name evidence="1" type="primary">PPD8</name>
</gene>
<dbReference type="InterPro" id="IPR016123">
    <property type="entry name" value="Mog1/PsbP_a/b/a-sand"/>
</dbReference>
<dbReference type="PANTHER" id="PTHR37764">
    <property type="entry name" value="KETOSE/ALDOSE ISOMERASE, PUTATIVE (MOG1/PSBP/DUF1795-LIKE PHOTOSYSTEM II REACTION CENTER PSBP FAMILY PROTEIN)-RELATED"/>
    <property type="match status" value="1"/>
</dbReference>
<name>A0A0F7GX91_9ASPA</name>
<dbReference type="Gene3D" id="3.40.1000.10">
    <property type="entry name" value="Mog1/PsbP, alpha/beta/alpha sandwich"/>
    <property type="match status" value="1"/>
</dbReference>
<sequence length="240" mass="26250">MALPLFLYLPSMPPNQNPPLTSHLGLRTTGASCWPFSRRAAIIEFATVTLSLTLPASAKVSSSPNAALDGISSTRSWVQFFGDGFYIRVPPLFEDIMEPEDYSVGQTLYGDKAKPKMFAARFASPDRSEVLSVVIQPSNKLKITFLEAKDITDIGSLKESAKIFVPGGANLYAARTYRIKEKEALRTYYFYEFEIDGQHIALAAGVDSGKAFIAGATSPQVKWENDGIKLRSAALSLTLL</sequence>
<protein>
    <submittedName>
        <fullName evidence="1">Photosystem II reaction center PsbP family protein</fullName>
    </submittedName>
</protein>
<dbReference type="SUPFAM" id="SSF55724">
    <property type="entry name" value="Mog1p/PsbP-like"/>
    <property type="match status" value="1"/>
</dbReference>